<dbReference type="PANTHER" id="PTHR34203">
    <property type="entry name" value="METHYLTRANSFERASE, FKBM FAMILY PROTEIN"/>
    <property type="match status" value="1"/>
</dbReference>
<reference evidence="2" key="1">
    <citation type="submission" date="2020-10" db="EMBL/GenBank/DDBJ databases">
        <authorList>
            <person name="Castelo-Branco R."/>
            <person name="Eusebio N."/>
            <person name="Adriana R."/>
            <person name="Vieira A."/>
            <person name="Brugerolle De Fraissinette N."/>
            <person name="Rezende De Castro R."/>
            <person name="Schneider M.P."/>
            <person name="Vasconcelos V."/>
            <person name="Leao P.N."/>
        </authorList>
    </citation>
    <scope>NUCLEOTIDE SEQUENCE</scope>
    <source>
        <strain evidence="2">LEGE 07157</strain>
    </source>
</reference>
<sequence>MDLLVPVEILHLYPHCFHLDEDQKPVYWVETRQSDWLCDKLNPGDIALDIGAAFGVITAALSKKVGNTGRVYAFGPSRTAQTILQHFSTLNNRQNVTVVPKAISERIEHQEFFEYTANNELSWASDASSLVFKDANPTHEGNIKYTVEVTTLDDFVTSLEIEPKAIKMDIEGFELYALQGGKETLKKYTPHLCIDIHQDVKTGESALIGVEPYLQELGYHLEMEGHALYCTPYKS</sequence>
<organism evidence="2 3">
    <name type="scientific">Lusitaniella coriacea LEGE 07157</name>
    <dbReference type="NCBI Taxonomy" id="945747"/>
    <lineage>
        <taxon>Bacteria</taxon>
        <taxon>Bacillati</taxon>
        <taxon>Cyanobacteriota</taxon>
        <taxon>Cyanophyceae</taxon>
        <taxon>Spirulinales</taxon>
        <taxon>Lusitaniellaceae</taxon>
        <taxon>Lusitaniella</taxon>
    </lineage>
</organism>
<evidence type="ECO:0000259" key="1">
    <source>
        <dbReference type="Pfam" id="PF05050"/>
    </source>
</evidence>
<evidence type="ECO:0000313" key="2">
    <source>
        <dbReference type="EMBL" id="MBE9117806.1"/>
    </source>
</evidence>
<dbReference type="InterPro" id="IPR052514">
    <property type="entry name" value="SAM-dependent_MTase"/>
</dbReference>
<feature type="domain" description="Methyltransferase FkbM" evidence="1">
    <location>
        <begin position="49"/>
        <end position="220"/>
    </location>
</feature>
<dbReference type="GO" id="GO:0008168">
    <property type="term" value="F:methyltransferase activity"/>
    <property type="evidence" value="ECO:0007669"/>
    <property type="project" value="UniProtKB-KW"/>
</dbReference>
<dbReference type="InterPro" id="IPR006342">
    <property type="entry name" value="FkbM_mtfrase"/>
</dbReference>
<dbReference type="AlphaFoldDB" id="A0A8J7E1L2"/>
<dbReference type="GO" id="GO:0032259">
    <property type="term" value="P:methylation"/>
    <property type="evidence" value="ECO:0007669"/>
    <property type="project" value="UniProtKB-KW"/>
</dbReference>
<proteinExistence type="predicted"/>
<comment type="caution">
    <text evidence="2">The sequence shown here is derived from an EMBL/GenBank/DDBJ whole genome shotgun (WGS) entry which is preliminary data.</text>
</comment>
<keyword evidence="2" id="KW-0808">Transferase</keyword>
<keyword evidence="2" id="KW-0489">Methyltransferase</keyword>
<dbReference type="PANTHER" id="PTHR34203:SF15">
    <property type="entry name" value="SLL1173 PROTEIN"/>
    <property type="match status" value="1"/>
</dbReference>
<dbReference type="NCBIfam" id="TIGR01444">
    <property type="entry name" value="fkbM_fam"/>
    <property type="match status" value="1"/>
</dbReference>
<dbReference type="InterPro" id="IPR029063">
    <property type="entry name" value="SAM-dependent_MTases_sf"/>
</dbReference>
<dbReference type="Pfam" id="PF05050">
    <property type="entry name" value="Methyltransf_21"/>
    <property type="match status" value="1"/>
</dbReference>
<dbReference type="Proteomes" id="UP000654482">
    <property type="component" value="Unassembled WGS sequence"/>
</dbReference>
<dbReference type="SUPFAM" id="SSF53335">
    <property type="entry name" value="S-adenosyl-L-methionine-dependent methyltransferases"/>
    <property type="match status" value="1"/>
</dbReference>
<dbReference type="Gene3D" id="3.40.50.150">
    <property type="entry name" value="Vaccinia Virus protein VP39"/>
    <property type="match status" value="1"/>
</dbReference>
<protein>
    <submittedName>
        <fullName evidence="2">FkbM family methyltransferase</fullName>
    </submittedName>
</protein>
<dbReference type="EMBL" id="JADEWZ010000031">
    <property type="protein sequence ID" value="MBE9117806.1"/>
    <property type="molecule type" value="Genomic_DNA"/>
</dbReference>
<accession>A0A8J7E1L2</accession>
<evidence type="ECO:0000313" key="3">
    <source>
        <dbReference type="Proteomes" id="UP000654482"/>
    </source>
</evidence>
<name>A0A8J7E1L2_9CYAN</name>
<gene>
    <name evidence="2" type="ORF">IQ249_18055</name>
</gene>
<keyword evidence="3" id="KW-1185">Reference proteome</keyword>